<accession>A0A9E7HS53</accession>
<evidence type="ECO:0000313" key="3">
    <source>
        <dbReference type="Proteomes" id="UP001055439"/>
    </source>
</evidence>
<gene>
    <name evidence="2" type="ORF">MUK42_16282</name>
</gene>
<feature type="region of interest" description="Disordered" evidence="1">
    <location>
        <begin position="1"/>
        <end position="34"/>
    </location>
</feature>
<evidence type="ECO:0000256" key="1">
    <source>
        <dbReference type="SAM" id="MobiDB-lite"/>
    </source>
</evidence>
<organism evidence="2 3">
    <name type="scientific">Musa troglodytarum</name>
    <name type="common">fe'i banana</name>
    <dbReference type="NCBI Taxonomy" id="320322"/>
    <lineage>
        <taxon>Eukaryota</taxon>
        <taxon>Viridiplantae</taxon>
        <taxon>Streptophyta</taxon>
        <taxon>Embryophyta</taxon>
        <taxon>Tracheophyta</taxon>
        <taxon>Spermatophyta</taxon>
        <taxon>Magnoliopsida</taxon>
        <taxon>Liliopsida</taxon>
        <taxon>Zingiberales</taxon>
        <taxon>Musaceae</taxon>
        <taxon>Musa</taxon>
    </lineage>
</organism>
<sequence length="34" mass="3525">MEQRAEASPEAGKGRPRSPSAIGKSKGVEGGGWR</sequence>
<protein>
    <submittedName>
        <fullName evidence="2">Uncharacterized protein</fullName>
    </submittedName>
</protein>
<dbReference type="EMBL" id="CP097510">
    <property type="protein sequence ID" value="URE35199.1"/>
    <property type="molecule type" value="Genomic_DNA"/>
</dbReference>
<name>A0A9E7HS53_9LILI</name>
<proteinExistence type="predicted"/>
<dbReference type="Proteomes" id="UP001055439">
    <property type="component" value="Chromosome 8"/>
</dbReference>
<reference evidence="2" key="1">
    <citation type="submission" date="2022-05" db="EMBL/GenBank/DDBJ databases">
        <title>The Musa troglodytarum L. genome provides insights into the mechanism of non-climacteric behaviour and enrichment of carotenoids.</title>
        <authorList>
            <person name="Wang J."/>
        </authorList>
    </citation>
    <scope>NUCLEOTIDE SEQUENCE</scope>
    <source>
        <tissue evidence="2">Leaf</tissue>
    </source>
</reference>
<evidence type="ECO:0000313" key="2">
    <source>
        <dbReference type="EMBL" id="URE35199.1"/>
    </source>
</evidence>
<dbReference type="AlphaFoldDB" id="A0A9E7HS53"/>
<keyword evidence="3" id="KW-1185">Reference proteome</keyword>